<dbReference type="Gene3D" id="3.40.50.620">
    <property type="entry name" value="HUPs"/>
    <property type="match status" value="1"/>
</dbReference>
<keyword evidence="3 9" id="KW-0548">Nucleotidyltransferase</keyword>
<feature type="site" description="Transition state stabilizer" evidence="9">
    <location>
        <position position="22"/>
    </location>
</feature>
<comment type="cofactor">
    <cofactor evidence="9">
        <name>Mg(2+)</name>
        <dbReference type="ChEBI" id="CHEBI:18420"/>
    </cofactor>
</comment>
<dbReference type="Proteomes" id="UP000006238">
    <property type="component" value="Unassembled WGS sequence"/>
</dbReference>
<evidence type="ECO:0000313" key="12">
    <source>
        <dbReference type="Proteomes" id="UP000006238"/>
    </source>
</evidence>
<comment type="caution">
    <text evidence="11">The sequence shown here is derived from an EMBL/GenBank/DDBJ whole genome shotgun (WGS) entry which is preliminary data.</text>
</comment>
<name>D4RW89_9FIRM</name>
<dbReference type="EMBL" id="ABWN01000017">
    <property type="protein sequence ID" value="EFF69706.1"/>
    <property type="molecule type" value="Genomic_DNA"/>
</dbReference>
<feature type="binding site" evidence="9">
    <location>
        <position position="78"/>
    </location>
    <ligand>
        <name>substrate</name>
    </ligand>
</feature>
<dbReference type="NCBIfam" id="TIGR01510">
    <property type="entry name" value="coaD_prev_kdtB"/>
    <property type="match status" value="1"/>
</dbReference>
<comment type="subcellular location">
    <subcellularLocation>
        <location evidence="9">Cytoplasm</location>
    </subcellularLocation>
</comment>
<dbReference type="NCBIfam" id="TIGR00125">
    <property type="entry name" value="cyt_tran_rel"/>
    <property type="match status" value="1"/>
</dbReference>
<feature type="binding site" evidence="9">
    <location>
        <begin position="14"/>
        <end position="15"/>
    </location>
    <ligand>
        <name>ATP</name>
        <dbReference type="ChEBI" id="CHEBI:30616"/>
    </ligand>
</feature>
<feature type="binding site" evidence="9">
    <location>
        <begin position="128"/>
        <end position="134"/>
    </location>
    <ligand>
        <name>ATP</name>
        <dbReference type="ChEBI" id="CHEBI:30616"/>
    </ligand>
</feature>
<feature type="binding site" evidence="9">
    <location>
        <position position="103"/>
    </location>
    <ligand>
        <name>ATP</name>
        <dbReference type="ChEBI" id="CHEBI:30616"/>
    </ligand>
</feature>
<keyword evidence="2 9" id="KW-0808">Transferase</keyword>
<feature type="binding site" evidence="9">
    <location>
        <begin position="93"/>
        <end position="95"/>
    </location>
    <ligand>
        <name>ATP</name>
        <dbReference type="ChEBI" id="CHEBI:30616"/>
    </ligand>
</feature>
<organism evidence="11 12">
    <name type="scientific">Eshraghiella crossota DSM 2876</name>
    <dbReference type="NCBI Taxonomy" id="511680"/>
    <lineage>
        <taxon>Bacteria</taxon>
        <taxon>Bacillati</taxon>
        <taxon>Bacillota</taxon>
        <taxon>Clostridia</taxon>
        <taxon>Lachnospirales</taxon>
        <taxon>Lachnospiraceae</taxon>
        <taxon>Eshraghiella</taxon>
    </lineage>
</organism>
<dbReference type="SUPFAM" id="SSF52374">
    <property type="entry name" value="Nucleotidylyl transferase"/>
    <property type="match status" value="1"/>
</dbReference>
<reference evidence="11 12" key="1">
    <citation type="submission" date="2010-02" db="EMBL/GenBank/DDBJ databases">
        <authorList>
            <person name="Weinstock G."/>
            <person name="Sodergren E."/>
            <person name="Clifton S."/>
            <person name="Fulton L."/>
            <person name="Fulton B."/>
            <person name="Courtney L."/>
            <person name="Fronick C."/>
            <person name="Harrison M."/>
            <person name="Strong C."/>
            <person name="Farmer C."/>
            <person name="Delahaunty K."/>
            <person name="Markovic C."/>
            <person name="Hall O."/>
            <person name="Minx P."/>
            <person name="Tomlinson C."/>
            <person name="Mitreva M."/>
            <person name="Nelson J."/>
            <person name="Hou S."/>
            <person name="Wollam A."/>
            <person name="Pepin K.H."/>
            <person name="Johnson M."/>
            <person name="Bhonagiri V."/>
            <person name="Zhang X."/>
            <person name="Suruliraj S."/>
            <person name="Warren W."/>
            <person name="Chinwalla A."/>
            <person name="Mardis E.R."/>
            <person name="Wilson R.K."/>
        </authorList>
    </citation>
    <scope>NUCLEOTIDE SEQUENCE [LARGE SCALE GENOMIC DNA]</scope>
    <source>
        <strain evidence="11 12">DSM 2876</strain>
    </source>
</reference>
<evidence type="ECO:0000256" key="7">
    <source>
        <dbReference type="ARBA" id="ARBA00022993"/>
    </source>
</evidence>
<evidence type="ECO:0000256" key="1">
    <source>
        <dbReference type="ARBA" id="ARBA00022490"/>
    </source>
</evidence>
<gene>
    <name evidence="9 11" type="primary">coaD</name>
    <name evidence="11" type="ORF">BUTYVIB_00220</name>
</gene>
<dbReference type="InterPro" id="IPR001980">
    <property type="entry name" value="PPAT"/>
</dbReference>
<evidence type="ECO:0000256" key="5">
    <source>
        <dbReference type="ARBA" id="ARBA00022840"/>
    </source>
</evidence>
<dbReference type="AlphaFoldDB" id="D4RW89"/>
<keyword evidence="12" id="KW-1185">Reference proteome</keyword>
<dbReference type="UniPathway" id="UPA00241">
    <property type="reaction ID" value="UER00355"/>
</dbReference>
<evidence type="ECO:0000256" key="3">
    <source>
        <dbReference type="ARBA" id="ARBA00022695"/>
    </source>
</evidence>
<feature type="binding site" evidence="9">
    <location>
        <position position="92"/>
    </location>
    <ligand>
        <name>substrate</name>
    </ligand>
</feature>
<feature type="domain" description="Cytidyltransferase-like" evidence="10">
    <location>
        <begin position="10"/>
        <end position="138"/>
    </location>
</feature>
<feature type="binding site" evidence="9">
    <location>
        <position position="46"/>
    </location>
    <ligand>
        <name>substrate</name>
    </ligand>
</feature>
<dbReference type="STRING" id="45851.BHV86_06825"/>
<keyword evidence="7 9" id="KW-0173">Coenzyme A biosynthesis</keyword>
<proteinExistence type="inferred from homology"/>
<dbReference type="PANTHER" id="PTHR21342">
    <property type="entry name" value="PHOSPHOPANTETHEINE ADENYLYLTRANSFERASE"/>
    <property type="match status" value="1"/>
</dbReference>
<evidence type="ECO:0000256" key="2">
    <source>
        <dbReference type="ARBA" id="ARBA00022679"/>
    </source>
</evidence>
<accession>D4RW89</accession>
<dbReference type="Pfam" id="PF01467">
    <property type="entry name" value="CTP_transf_like"/>
    <property type="match status" value="1"/>
</dbReference>
<protein>
    <recommendedName>
        <fullName evidence="9">Phosphopantetheine adenylyltransferase</fullName>
        <ecNumber evidence="9">2.7.7.3</ecNumber>
    </recommendedName>
    <alternativeName>
        <fullName evidence="9">Dephospho-CoA pyrophosphorylase</fullName>
    </alternativeName>
    <alternativeName>
        <fullName evidence="9">Pantetheine-phosphate adenylyltransferase</fullName>
        <shortName evidence="9">PPAT</shortName>
    </alternativeName>
</protein>
<feature type="binding site" evidence="9">
    <location>
        <position position="22"/>
    </location>
    <ligand>
        <name>ATP</name>
        <dbReference type="ChEBI" id="CHEBI:30616"/>
    </ligand>
</feature>
<dbReference type="GO" id="GO:0015937">
    <property type="term" value="P:coenzyme A biosynthetic process"/>
    <property type="evidence" value="ECO:0007669"/>
    <property type="project" value="UniProtKB-UniRule"/>
</dbReference>
<dbReference type="PANTHER" id="PTHR21342:SF1">
    <property type="entry name" value="PHOSPHOPANTETHEINE ADENYLYLTRANSFERASE"/>
    <property type="match status" value="1"/>
</dbReference>
<evidence type="ECO:0000313" key="11">
    <source>
        <dbReference type="EMBL" id="EFF69706.1"/>
    </source>
</evidence>
<dbReference type="GO" id="GO:0005524">
    <property type="term" value="F:ATP binding"/>
    <property type="evidence" value="ECO:0007669"/>
    <property type="project" value="UniProtKB-KW"/>
</dbReference>
<evidence type="ECO:0000256" key="8">
    <source>
        <dbReference type="ARBA" id="ARBA00029346"/>
    </source>
</evidence>
<dbReference type="EC" id="2.7.7.3" evidence="9"/>
<evidence type="ECO:0000256" key="9">
    <source>
        <dbReference type="HAMAP-Rule" id="MF_00151"/>
    </source>
</evidence>
<sequence length="174" mass="19863">MLTGELMKAVYPGSFDPITYGHLDIITRASRIVDELVVGILVNNTKRPMFTMDERLEMLRETVKDLHNVEVKTFEGMTIDFARQNGAKVIIRGLRVISDYETEMQIAQTNRSLDPEIETLFLSTGLEYSFLSSTIAKEVAFYNAGVEKLVPPIVARKFKEKYKKKIFKEDFSNG</sequence>
<dbReference type="HOGENOM" id="CLU_100149_0_1_9"/>
<evidence type="ECO:0000256" key="6">
    <source>
        <dbReference type="ARBA" id="ARBA00022842"/>
    </source>
</evidence>
<dbReference type="eggNOG" id="COG0669">
    <property type="taxonomic scope" value="Bacteria"/>
</dbReference>
<evidence type="ECO:0000256" key="4">
    <source>
        <dbReference type="ARBA" id="ARBA00022741"/>
    </source>
</evidence>
<dbReference type="GO" id="GO:0004595">
    <property type="term" value="F:pantetheine-phosphate adenylyltransferase activity"/>
    <property type="evidence" value="ECO:0007669"/>
    <property type="project" value="UniProtKB-UniRule"/>
</dbReference>
<keyword evidence="6 9" id="KW-0460">Magnesium</keyword>
<keyword evidence="4 9" id="KW-0547">Nucleotide-binding</keyword>
<dbReference type="GO" id="GO:0005737">
    <property type="term" value="C:cytoplasm"/>
    <property type="evidence" value="ECO:0007669"/>
    <property type="project" value="UniProtKB-SubCell"/>
</dbReference>
<dbReference type="InterPro" id="IPR014729">
    <property type="entry name" value="Rossmann-like_a/b/a_fold"/>
</dbReference>
<dbReference type="HAMAP" id="MF_00151">
    <property type="entry name" value="PPAT_bact"/>
    <property type="match status" value="1"/>
</dbReference>
<dbReference type="PRINTS" id="PR01020">
    <property type="entry name" value="LPSBIOSNTHSS"/>
</dbReference>
<comment type="catalytic activity">
    <reaction evidence="8 9">
        <text>(R)-4'-phosphopantetheine + ATP + H(+) = 3'-dephospho-CoA + diphosphate</text>
        <dbReference type="Rhea" id="RHEA:19801"/>
        <dbReference type="ChEBI" id="CHEBI:15378"/>
        <dbReference type="ChEBI" id="CHEBI:30616"/>
        <dbReference type="ChEBI" id="CHEBI:33019"/>
        <dbReference type="ChEBI" id="CHEBI:57328"/>
        <dbReference type="ChEBI" id="CHEBI:61723"/>
        <dbReference type="EC" id="2.7.7.3"/>
    </reaction>
</comment>
<feature type="binding site" evidence="9">
    <location>
        <position position="14"/>
    </location>
    <ligand>
        <name>substrate</name>
    </ligand>
</feature>
<keyword evidence="1 9" id="KW-0963">Cytoplasm</keyword>
<keyword evidence="5 9" id="KW-0067">ATP-binding</keyword>
<dbReference type="InterPro" id="IPR004821">
    <property type="entry name" value="Cyt_trans-like"/>
</dbReference>
<comment type="subunit">
    <text evidence="9">Homohexamer.</text>
</comment>
<comment type="similarity">
    <text evidence="9">Belongs to the bacterial CoaD family.</text>
</comment>
<comment type="pathway">
    <text evidence="9">Cofactor biosynthesis; coenzyme A biosynthesis; CoA from (R)-pantothenate: step 4/5.</text>
</comment>
<evidence type="ECO:0000259" key="10">
    <source>
        <dbReference type="Pfam" id="PF01467"/>
    </source>
</evidence>
<comment type="function">
    <text evidence="9">Reversibly transfers an adenylyl group from ATP to 4'-phosphopantetheine, yielding dephospho-CoA (dPCoA) and pyrophosphate.</text>
</comment>
<dbReference type="CDD" id="cd02163">
    <property type="entry name" value="PPAT"/>
    <property type="match status" value="1"/>
</dbReference>